<keyword evidence="8" id="KW-1185">Reference proteome</keyword>
<comment type="similarity">
    <text evidence="6">Belongs to the HepT RNase toxin family.</text>
</comment>
<evidence type="ECO:0000256" key="6">
    <source>
        <dbReference type="ARBA" id="ARBA00024207"/>
    </source>
</evidence>
<dbReference type="InterPro" id="IPR008201">
    <property type="entry name" value="HepT-like"/>
</dbReference>
<dbReference type="EMBL" id="JABXWD010000082">
    <property type="protein sequence ID" value="MBV6341206.1"/>
    <property type="molecule type" value="Genomic_DNA"/>
</dbReference>
<keyword evidence="5" id="KW-0378">Hydrolase</keyword>
<sequence length="119" mass="14395">MRRSCLIYIEDILTSTNKILDYVGESSFEEFCKNEMRLEAIERNFMIIGEATKNIPDEIRHKYPFVQWQRVIDFRNVLAHEYFGINKKIMWTIIKEKLPHLKQNIQNVLEQERTWLTTT</sequence>
<dbReference type="Proteomes" id="UP001196980">
    <property type="component" value="Unassembled WGS sequence"/>
</dbReference>
<reference evidence="7 8" key="1">
    <citation type="journal article" date="2020" name="J Geophys Res Biogeosci">
        <title>Magnetotaxis as an Adaptation to Enable Bacterial Shuttling of Microbial Sulfur and Sulfur Cycling Across Aquatic Oxic#Anoxic Interfaces.</title>
        <authorList>
            <person name="Li J."/>
            <person name="Liu P."/>
            <person name="Wang J."/>
            <person name="Roberts A.P."/>
            <person name="Pan Y."/>
        </authorList>
    </citation>
    <scope>NUCLEOTIDE SEQUENCE [LARGE SCALE GENOMIC DNA]</scope>
    <source>
        <strain evidence="7 8">MYR-1_YQ</strain>
    </source>
</reference>
<dbReference type="InterPro" id="IPR037038">
    <property type="entry name" value="HepT-like_sf"/>
</dbReference>
<dbReference type="Gene3D" id="1.20.120.580">
    <property type="entry name" value="bsu32300-like"/>
    <property type="match status" value="1"/>
</dbReference>
<keyword evidence="4" id="KW-0547">Nucleotide-binding</keyword>
<accession>A0ABS6RX46</accession>
<name>A0ABS6RX46_9BACT</name>
<organism evidence="7 8">
    <name type="scientific">Candidatus Magnetobacterium casense</name>
    <dbReference type="NCBI Taxonomy" id="1455061"/>
    <lineage>
        <taxon>Bacteria</taxon>
        <taxon>Pseudomonadati</taxon>
        <taxon>Nitrospirota</taxon>
        <taxon>Thermodesulfovibrionia</taxon>
        <taxon>Thermodesulfovibrionales</taxon>
        <taxon>Candidatus Magnetobacteriaceae</taxon>
        <taxon>Candidatus Magnetobacterium</taxon>
    </lineage>
</organism>
<keyword evidence="3" id="KW-0540">Nuclease</keyword>
<evidence type="ECO:0000256" key="1">
    <source>
        <dbReference type="ARBA" id="ARBA00022553"/>
    </source>
</evidence>
<evidence type="ECO:0000256" key="2">
    <source>
        <dbReference type="ARBA" id="ARBA00022649"/>
    </source>
</evidence>
<evidence type="ECO:0000256" key="3">
    <source>
        <dbReference type="ARBA" id="ARBA00022722"/>
    </source>
</evidence>
<dbReference type="PANTHER" id="PTHR34139">
    <property type="entry name" value="UPF0331 PROTEIN MJ0127"/>
    <property type="match status" value="1"/>
</dbReference>
<dbReference type="Pfam" id="PF01934">
    <property type="entry name" value="HepT-like"/>
    <property type="match status" value="1"/>
</dbReference>
<keyword evidence="1" id="KW-0597">Phosphoprotein</keyword>
<dbReference type="InterPro" id="IPR051813">
    <property type="entry name" value="HepT_RNase_toxin"/>
</dbReference>
<dbReference type="PANTHER" id="PTHR34139:SF1">
    <property type="entry name" value="RNASE MJ1380-RELATED"/>
    <property type="match status" value="1"/>
</dbReference>
<protein>
    <submittedName>
        <fullName evidence="7">DUF86 domain-containing protein</fullName>
    </submittedName>
</protein>
<evidence type="ECO:0000313" key="8">
    <source>
        <dbReference type="Proteomes" id="UP001196980"/>
    </source>
</evidence>
<evidence type="ECO:0000256" key="5">
    <source>
        <dbReference type="ARBA" id="ARBA00022801"/>
    </source>
</evidence>
<gene>
    <name evidence="7" type="ORF">HWQ67_06370</name>
</gene>
<keyword evidence="2" id="KW-1277">Toxin-antitoxin system</keyword>
<dbReference type="RefSeq" id="WP_218251834.1">
    <property type="nucleotide sequence ID" value="NZ_JABXWD010000082.1"/>
</dbReference>
<comment type="caution">
    <text evidence="7">The sequence shown here is derived from an EMBL/GenBank/DDBJ whole genome shotgun (WGS) entry which is preliminary data.</text>
</comment>
<evidence type="ECO:0000256" key="4">
    <source>
        <dbReference type="ARBA" id="ARBA00022741"/>
    </source>
</evidence>
<evidence type="ECO:0000313" key="7">
    <source>
        <dbReference type="EMBL" id="MBV6341206.1"/>
    </source>
</evidence>
<proteinExistence type="inferred from homology"/>